<evidence type="ECO:0000256" key="3">
    <source>
        <dbReference type="ARBA" id="ARBA00022833"/>
    </source>
</evidence>
<dbReference type="EMBL" id="LJIJ01000013">
    <property type="protein sequence ID" value="ODN05882.1"/>
    <property type="molecule type" value="Genomic_DNA"/>
</dbReference>
<feature type="domain" description="RING-type" evidence="6">
    <location>
        <begin position="81"/>
        <end position="120"/>
    </location>
</feature>
<feature type="compositionally biased region" description="Polar residues" evidence="5">
    <location>
        <begin position="49"/>
        <end position="58"/>
    </location>
</feature>
<feature type="region of interest" description="Disordered" evidence="5">
    <location>
        <begin position="46"/>
        <end position="67"/>
    </location>
</feature>
<dbReference type="GO" id="GO:0000122">
    <property type="term" value="P:negative regulation of transcription by RNA polymerase II"/>
    <property type="evidence" value="ECO:0007669"/>
    <property type="project" value="TreeGrafter"/>
</dbReference>
<evidence type="ECO:0000256" key="2">
    <source>
        <dbReference type="ARBA" id="ARBA00022771"/>
    </source>
</evidence>
<comment type="caution">
    <text evidence="7">The sequence shown here is derived from an EMBL/GenBank/DDBJ whole genome shotgun (WGS) entry which is preliminary data.</text>
</comment>
<evidence type="ECO:0000256" key="1">
    <source>
        <dbReference type="ARBA" id="ARBA00022723"/>
    </source>
</evidence>
<sequence length="247" mass="27571">MELAIRLANDVFKKLVTLQIVLQNFSPAPLKSTMAADDYHPISKHGKTTAASAVSPSSIKKPKERVPAKPDMPEINCYLMCQLCSGYLIDATAIIECQHTFCKSCILKYLETNSYCPICDVQLNKAKPHLSLRSDVIIQRLVYKLVPGLLVSEIRRRRDFSIKNGMDPVEAAELASNSIAAEIEASSDLSTVLSLDDVVSLSVEYFRSRLKAPSSHIYYAKQFSIFRLLHFSTACQQCGRKLLAIKR</sequence>
<dbReference type="FunFam" id="3.30.40.10:FF:000033">
    <property type="entry name" value="Polycomb group RING finger protein 3"/>
    <property type="match status" value="1"/>
</dbReference>
<proteinExistence type="predicted"/>
<keyword evidence="1" id="KW-0479">Metal-binding</keyword>
<dbReference type="GO" id="GO:0035102">
    <property type="term" value="C:PRC1 complex"/>
    <property type="evidence" value="ECO:0007669"/>
    <property type="project" value="TreeGrafter"/>
</dbReference>
<dbReference type="GO" id="GO:0008270">
    <property type="term" value="F:zinc ion binding"/>
    <property type="evidence" value="ECO:0007669"/>
    <property type="project" value="UniProtKB-KW"/>
</dbReference>
<dbReference type="InterPro" id="IPR017907">
    <property type="entry name" value="Znf_RING_CS"/>
</dbReference>
<reference evidence="7 8" key="1">
    <citation type="journal article" date="2016" name="Genome Biol. Evol.">
        <title>Gene Family Evolution Reflects Adaptation to Soil Environmental Stressors in the Genome of the Collembolan Orchesella cincta.</title>
        <authorList>
            <person name="Faddeeva-Vakhrusheva A."/>
            <person name="Derks M.F."/>
            <person name="Anvar S.Y."/>
            <person name="Agamennone V."/>
            <person name="Suring W."/>
            <person name="Smit S."/>
            <person name="van Straalen N.M."/>
            <person name="Roelofs D."/>
        </authorList>
    </citation>
    <scope>NUCLEOTIDE SEQUENCE [LARGE SCALE GENOMIC DNA]</scope>
    <source>
        <tissue evidence="7">Mixed pool</tissue>
    </source>
</reference>
<evidence type="ECO:0000259" key="6">
    <source>
        <dbReference type="PROSITE" id="PS50089"/>
    </source>
</evidence>
<dbReference type="Gene3D" id="3.30.40.10">
    <property type="entry name" value="Zinc/RING finger domain, C3HC4 (zinc finger)"/>
    <property type="match status" value="1"/>
</dbReference>
<dbReference type="InterPro" id="IPR013083">
    <property type="entry name" value="Znf_RING/FYVE/PHD"/>
</dbReference>
<dbReference type="OMA" id="IECQHTF"/>
<keyword evidence="2 4" id="KW-0863">Zinc-finger</keyword>
<dbReference type="Proteomes" id="UP000094527">
    <property type="component" value="Unassembled WGS sequence"/>
</dbReference>
<dbReference type="OrthoDB" id="1305878at2759"/>
<dbReference type="PANTHER" id="PTHR10825:SF29">
    <property type="entry name" value="POLYCOMB GROUP RING FINGER PROTEIN 1"/>
    <property type="match status" value="1"/>
</dbReference>
<protein>
    <submittedName>
        <fullName evidence="7">Polycomb complex protein BMI-1</fullName>
    </submittedName>
</protein>
<organism evidence="7 8">
    <name type="scientific">Orchesella cincta</name>
    <name type="common">Springtail</name>
    <name type="synonym">Podura cincta</name>
    <dbReference type="NCBI Taxonomy" id="48709"/>
    <lineage>
        <taxon>Eukaryota</taxon>
        <taxon>Metazoa</taxon>
        <taxon>Ecdysozoa</taxon>
        <taxon>Arthropoda</taxon>
        <taxon>Hexapoda</taxon>
        <taxon>Collembola</taxon>
        <taxon>Entomobryomorpha</taxon>
        <taxon>Entomobryoidea</taxon>
        <taxon>Orchesellidae</taxon>
        <taxon>Orchesellinae</taxon>
        <taxon>Orchesella</taxon>
    </lineage>
</organism>
<dbReference type="AlphaFoldDB" id="A0A1D2NKX3"/>
<name>A0A1D2NKX3_ORCCI</name>
<evidence type="ECO:0000256" key="4">
    <source>
        <dbReference type="PROSITE-ProRule" id="PRU00175"/>
    </source>
</evidence>
<evidence type="ECO:0000313" key="8">
    <source>
        <dbReference type="Proteomes" id="UP000094527"/>
    </source>
</evidence>
<dbReference type="InterPro" id="IPR001841">
    <property type="entry name" value="Znf_RING"/>
</dbReference>
<evidence type="ECO:0000313" key="7">
    <source>
        <dbReference type="EMBL" id="ODN05882.1"/>
    </source>
</evidence>
<evidence type="ECO:0000256" key="5">
    <source>
        <dbReference type="SAM" id="MobiDB-lite"/>
    </source>
</evidence>
<dbReference type="GO" id="GO:1990841">
    <property type="term" value="F:promoter-specific chromatin binding"/>
    <property type="evidence" value="ECO:0007669"/>
    <property type="project" value="TreeGrafter"/>
</dbReference>
<keyword evidence="3" id="KW-0862">Zinc</keyword>
<keyword evidence="8" id="KW-1185">Reference proteome</keyword>
<dbReference type="STRING" id="48709.A0A1D2NKX3"/>
<accession>A0A1D2NKX3</accession>
<dbReference type="Pfam" id="PF13923">
    <property type="entry name" value="zf-C3HC4_2"/>
    <property type="match status" value="1"/>
</dbReference>
<dbReference type="PROSITE" id="PS00518">
    <property type="entry name" value="ZF_RING_1"/>
    <property type="match status" value="1"/>
</dbReference>
<dbReference type="SUPFAM" id="SSF57850">
    <property type="entry name" value="RING/U-box"/>
    <property type="match status" value="1"/>
</dbReference>
<dbReference type="PROSITE" id="PS50089">
    <property type="entry name" value="ZF_RING_2"/>
    <property type="match status" value="1"/>
</dbReference>
<gene>
    <name evidence="7" type="ORF">Ocin01_00746</name>
</gene>
<dbReference type="SMART" id="SM00184">
    <property type="entry name" value="RING"/>
    <property type="match status" value="1"/>
</dbReference>
<dbReference type="PANTHER" id="PTHR10825">
    <property type="entry name" value="RING FINGER DOMAIN-CONTAINING, POLYCOMB GROUP COMPONENT"/>
    <property type="match status" value="1"/>
</dbReference>